<evidence type="ECO:0008006" key="4">
    <source>
        <dbReference type="Google" id="ProtNLM"/>
    </source>
</evidence>
<reference evidence="2 3" key="1">
    <citation type="submission" date="2021-05" db="EMBL/GenBank/DDBJ databases">
        <title>The draft genome of Geobacter luticola JCM 17780.</title>
        <authorList>
            <person name="Xu Z."/>
            <person name="Masuda Y."/>
            <person name="Itoh H."/>
            <person name="Senoo K."/>
        </authorList>
    </citation>
    <scope>NUCLEOTIDE SEQUENCE [LARGE SCALE GENOMIC DNA]</scope>
    <source>
        <strain evidence="2 3">JCM 17780</strain>
    </source>
</reference>
<protein>
    <recommendedName>
        <fullName evidence="4">Cytochrome c domain-containing protein</fullName>
    </recommendedName>
</protein>
<comment type="caution">
    <text evidence="2">The sequence shown here is derived from an EMBL/GenBank/DDBJ whole genome shotgun (WGS) entry which is preliminary data.</text>
</comment>
<evidence type="ECO:0000313" key="2">
    <source>
        <dbReference type="EMBL" id="MBT0652092.1"/>
    </source>
</evidence>
<name>A0ABS5SDI7_9BACT</name>
<proteinExistence type="predicted"/>
<evidence type="ECO:0000313" key="3">
    <source>
        <dbReference type="Proteomes" id="UP000756860"/>
    </source>
</evidence>
<gene>
    <name evidence="2" type="ORF">KI810_03425</name>
</gene>
<accession>A0ABS5SDI7</accession>
<dbReference type="EMBL" id="JAHCVK010000001">
    <property type="protein sequence ID" value="MBT0652092.1"/>
    <property type="molecule type" value="Genomic_DNA"/>
</dbReference>
<organism evidence="2 3">
    <name type="scientific">Geomobilimonas luticola</name>
    <dbReference type="NCBI Taxonomy" id="1114878"/>
    <lineage>
        <taxon>Bacteria</taxon>
        <taxon>Pseudomonadati</taxon>
        <taxon>Thermodesulfobacteriota</taxon>
        <taxon>Desulfuromonadia</taxon>
        <taxon>Geobacterales</taxon>
        <taxon>Geobacteraceae</taxon>
        <taxon>Geomobilimonas</taxon>
    </lineage>
</organism>
<sequence length="106" mass="11743">MGRVSHILGPVAMLLAVLAGTVAAEDVRGVKLRQQELKVIEEKCLVCHNRQRIDAAAAEKRDMDKILRRMEQKGVLLTEQERQVMGHFKGQKVFSPPSGGDKPVAK</sequence>
<dbReference type="Gene3D" id="1.10.760.10">
    <property type="entry name" value="Cytochrome c-like domain"/>
    <property type="match status" value="1"/>
</dbReference>
<keyword evidence="3" id="KW-1185">Reference proteome</keyword>
<evidence type="ECO:0000256" key="1">
    <source>
        <dbReference type="SAM" id="MobiDB-lite"/>
    </source>
</evidence>
<dbReference type="InterPro" id="IPR036909">
    <property type="entry name" value="Cyt_c-like_dom_sf"/>
</dbReference>
<dbReference type="Proteomes" id="UP000756860">
    <property type="component" value="Unassembled WGS sequence"/>
</dbReference>
<feature type="region of interest" description="Disordered" evidence="1">
    <location>
        <begin position="87"/>
        <end position="106"/>
    </location>
</feature>